<evidence type="ECO:0000313" key="8">
    <source>
        <dbReference type="EMBL" id="MBY4638060.1"/>
    </source>
</evidence>
<evidence type="ECO:0000256" key="3">
    <source>
        <dbReference type="ARBA" id="ARBA00022692"/>
    </source>
</evidence>
<protein>
    <submittedName>
        <fullName evidence="8">DMT family transporter</fullName>
    </submittedName>
</protein>
<feature type="domain" description="EamA" evidence="7">
    <location>
        <begin position="161"/>
        <end position="296"/>
    </location>
</feature>
<evidence type="ECO:0000256" key="1">
    <source>
        <dbReference type="ARBA" id="ARBA00004141"/>
    </source>
</evidence>
<feature type="transmembrane region" description="Helical" evidence="6">
    <location>
        <begin position="12"/>
        <end position="31"/>
    </location>
</feature>
<feature type="transmembrane region" description="Helical" evidence="6">
    <location>
        <begin position="73"/>
        <end position="92"/>
    </location>
</feature>
<feature type="transmembrane region" description="Helical" evidence="6">
    <location>
        <begin position="279"/>
        <end position="298"/>
    </location>
</feature>
<comment type="similarity">
    <text evidence="2">Belongs to the EamA transporter family.</text>
</comment>
<feature type="transmembrane region" description="Helical" evidence="6">
    <location>
        <begin position="255"/>
        <end position="273"/>
    </location>
</feature>
<keyword evidence="4 6" id="KW-1133">Transmembrane helix</keyword>
<dbReference type="InterPro" id="IPR000620">
    <property type="entry name" value="EamA_dom"/>
</dbReference>
<feature type="transmembrane region" description="Helical" evidence="6">
    <location>
        <begin position="43"/>
        <end position="61"/>
    </location>
</feature>
<accession>A0ABS7MGB3</accession>
<dbReference type="Proteomes" id="UP001166571">
    <property type="component" value="Unassembled WGS sequence"/>
</dbReference>
<dbReference type="Pfam" id="PF00892">
    <property type="entry name" value="EamA"/>
    <property type="match status" value="2"/>
</dbReference>
<evidence type="ECO:0000313" key="9">
    <source>
        <dbReference type="Proteomes" id="UP001166571"/>
    </source>
</evidence>
<proteinExistence type="inferred from homology"/>
<comment type="caution">
    <text evidence="8">The sequence shown here is derived from an EMBL/GenBank/DDBJ whole genome shotgun (WGS) entry which is preliminary data.</text>
</comment>
<dbReference type="InterPro" id="IPR037185">
    <property type="entry name" value="EmrE-like"/>
</dbReference>
<dbReference type="SUPFAM" id="SSF103481">
    <property type="entry name" value="Multidrug resistance efflux transporter EmrE"/>
    <property type="match status" value="2"/>
</dbReference>
<evidence type="ECO:0000256" key="4">
    <source>
        <dbReference type="ARBA" id="ARBA00022989"/>
    </source>
</evidence>
<dbReference type="EMBL" id="JAILXK010000002">
    <property type="protein sequence ID" value="MBY4638060.1"/>
    <property type="molecule type" value="Genomic_DNA"/>
</dbReference>
<comment type="subcellular location">
    <subcellularLocation>
        <location evidence="1">Membrane</location>
        <topology evidence="1">Multi-pass membrane protein</topology>
    </subcellularLocation>
</comment>
<name>A0ABS7MGB3_9SPHN</name>
<evidence type="ECO:0000259" key="7">
    <source>
        <dbReference type="Pfam" id="PF00892"/>
    </source>
</evidence>
<dbReference type="PANTHER" id="PTHR32322">
    <property type="entry name" value="INNER MEMBRANE TRANSPORTER"/>
    <property type="match status" value="1"/>
</dbReference>
<feature type="transmembrane region" description="Helical" evidence="6">
    <location>
        <begin position="98"/>
        <end position="117"/>
    </location>
</feature>
<dbReference type="PANTHER" id="PTHR32322:SF2">
    <property type="entry name" value="EAMA DOMAIN-CONTAINING PROTEIN"/>
    <property type="match status" value="1"/>
</dbReference>
<evidence type="ECO:0000256" key="6">
    <source>
        <dbReference type="SAM" id="Phobius"/>
    </source>
</evidence>
<evidence type="ECO:0000256" key="2">
    <source>
        <dbReference type="ARBA" id="ARBA00007362"/>
    </source>
</evidence>
<reference evidence="8" key="1">
    <citation type="submission" date="2021-08" db="EMBL/GenBank/DDBJ databases">
        <title>Sphingopyxis panaciterrulae sp. nov., isolated from the surface water of the Yellow Sea.</title>
        <authorList>
            <person name="Gao Z."/>
            <person name="Zhang D."/>
            <person name="Zhang A."/>
        </authorList>
    </citation>
    <scope>NUCLEOTIDE SEQUENCE</scope>
    <source>
        <strain evidence="8">XHP0097</strain>
    </source>
</reference>
<dbReference type="InterPro" id="IPR050638">
    <property type="entry name" value="AA-Vitamin_Transporters"/>
</dbReference>
<feature type="transmembrane region" description="Helical" evidence="6">
    <location>
        <begin position="222"/>
        <end position="243"/>
    </location>
</feature>
<feature type="transmembrane region" description="Helical" evidence="6">
    <location>
        <begin position="191"/>
        <end position="210"/>
    </location>
</feature>
<keyword evidence="9" id="KW-1185">Reference proteome</keyword>
<feature type="transmembrane region" description="Helical" evidence="6">
    <location>
        <begin position="158"/>
        <end position="179"/>
    </location>
</feature>
<keyword evidence="3 6" id="KW-0812">Transmembrane</keyword>
<sequence>MSEAQPTLLTPRVLVPFLLVTLIWGSTWIVIKGQLGVVPPSWSVSYRFFVAGGAMFAFAALRRERLFLDGRGLGFAALLGASQFVFNFNFVYRAEEYIASGLVAVLFALLIVPNTLLGRLFLRTPLERRFLVGAGIAIVGVAMMILHEYRAAAIGPEAVVIGTLFTLAGVLSASSANIMQGTGFARSQSMIVMLAWAMLIGACANGLFAFATTGAPRIEQSFVYLGGIVYLGVIASAVTFPLYFNIIRAVGPGQAAWSSVLIPIVAMGMSTLFEGYRWAPLSIAGGAVALVGLVIAVAKRPERPTVSGNMVAVPVENDPNT</sequence>
<feature type="domain" description="EamA" evidence="7">
    <location>
        <begin position="17"/>
        <end position="145"/>
    </location>
</feature>
<feature type="transmembrane region" description="Helical" evidence="6">
    <location>
        <begin position="129"/>
        <end position="146"/>
    </location>
</feature>
<dbReference type="RefSeq" id="WP_222137104.1">
    <property type="nucleotide sequence ID" value="NZ_JAILXK010000002.1"/>
</dbReference>
<gene>
    <name evidence="8" type="ORF">K5P26_13000</name>
</gene>
<evidence type="ECO:0000256" key="5">
    <source>
        <dbReference type="ARBA" id="ARBA00023136"/>
    </source>
</evidence>
<organism evidence="8 9">
    <name type="scientific">Sphingopyxis jiangsuensis</name>
    <dbReference type="NCBI Taxonomy" id="2871171"/>
    <lineage>
        <taxon>Bacteria</taxon>
        <taxon>Pseudomonadati</taxon>
        <taxon>Pseudomonadota</taxon>
        <taxon>Alphaproteobacteria</taxon>
        <taxon>Sphingomonadales</taxon>
        <taxon>Sphingomonadaceae</taxon>
        <taxon>Sphingopyxis</taxon>
    </lineage>
</organism>
<keyword evidence="5 6" id="KW-0472">Membrane</keyword>